<evidence type="ECO:0000313" key="5">
    <source>
        <dbReference type="Proteomes" id="UP000254052"/>
    </source>
</evidence>
<dbReference type="GO" id="GO:0008253">
    <property type="term" value="F:5'-nucleotidase activity"/>
    <property type="evidence" value="ECO:0007669"/>
    <property type="project" value="UniProtKB-EC"/>
</dbReference>
<gene>
    <name evidence="4" type="primary">surE_1</name>
    <name evidence="4" type="ORF">NCTC9962_05392</name>
</gene>
<proteinExistence type="predicted"/>
<dbReference type="EMBL" id="UGED01000011">
    <property type="protein sequence ID" value="STM07771.1"/>
    <property type="molecule type" value="Genomic_DNA"/>
</dbReference>
<evidence type="ECO:0000259" key="3">
    <source>
        <dbReference type="Pfam" id="PF01975"/>
    </source>
</evidence>
<accession>A0A377CUY7</accession>
<dbReference type="Pfam" id="PF01975">
    <property type="entry name" value="SurE"/>
    <property type="match status" value="1"/>
</dbReference>
<dbReference type="SUPFAM" id="SSF64167">
    <property type="entry name" value="SurE-like"/>
    <property type="match status" value="1"/>
</dbReference>
<evidence type="ECO:0000256" key="1">
    <source>
        <dbReference type="ARBA" id="ARBA00000815"/>
    </source>
</evidence>
<evidence type="ECO:0000256" key="2">
    <source>
        <dbReference type="ARBA" id="ARBA00012643"/>
    </source>
</evidence>
<dbReference type="EC" id="3.1.3.5" evidence="2"/>
<keyword evidence="4" id="KW-0378">Hydrolase</keyword>
<reference evidence="4 5" key="1">
    <citation type="submission" date="2018-06" db="EMBL/GenBank/DDBJ databases">
        <authorList>
            <consortium name="Pathogen Informatics"/>
            <person name="Doyle S."/>
        </authorList>
    </citation>
    <scope>NUCLEOTIDE SEQUENCE [LARGE SCALE GENOMIC DNA]</scope>
    <source>
        <strain evidence="4 5">NCTC9962</strain>
    </source>
</reference>
<feature type="domain" description="Survival protein SurE-like phosphatase/nucleotidase" evidence="3">
    <location>
        <begin position="8"/>
        <end position="68"/>
    </location>
</feature>
<dbReference type="Gene3D" id="3.40.1210.10">
    <property type="entry name" value="Survival protein SurE-like phosphatase/nucleotidase"/>
    <property type="match status" value="1"/>
</dbReference>
<organism evidence="4 5">
    <name type="scientific">Escherichia coli</name>
    <dbReference type="NCBI Taxonomy" id="562"/>
    <lineage>
        <taxon>Bacteria</taxon>
        <taxon>Pseudomonadati</taxon>
        <taxon>Pseudomonadota</taxon>
        <taxon>Gammaproteobacteria</taxon>
        <taxon>Enterobacterales</taxon>
        <taxon>Enterobacteriaceae</taxon>
        <taxon>Escherichia</taxon>
    </lineage>
</organism>
<comment type="catalytic activity">
    <reaction evidence="1">
        <text>a ribonucleoside 5'-phosphate + H2O = a ribonucleoside + phosphate</text>
        <dbReference type="Rhea" id="RHEA:12484"/>
        <dbReference type="ChEBI" id="CHEBI:15377"/>
        <dbReference type="ChEBI" id="CHEBI:18254"/>
        <dbReference type="ChEBI" id="CHEBI:43474"/>
        <dbReference type="ChEBI" id="CHEBI:58043"/>
        <dbReference type="EC" id="3.1.3.5"/>
    </reaction>
</comment>
<evidence type="ECO:0000313" key="4">
    <source>
        <dbReference type="EMBL" id="STM07771.1"/>
    </source>
</evidence>
<name>A0A377CUY7_ECOLX</name>
<dbReference type="InterPro" id="IPR036523">
    <property type="entry name" value="SurE-like_sf"/>
</dbReference>
<dbReference type="AlphaFoldDB" id="A0A377CUY7"/>
<sequence length="86" mass="9332">MCPELTPGPNLGDDVIYSGTVAAAMEGRHLGFTALAVSLDGHKHYDTAAAVTCSILRALCKEPLRTGRILILTFRIYPWIKSKVFA</sequence>
<dbReference type="Proteomes" id="UP000254052">
    <property type="component" value="Unassembled WGS sequence"/>
</dbReference>
<protein>
    <recommendedName>
        <fullName evidence="2">5'-nucleotidase</fullName>
        <ecNumber evidence="2">3.1.3.5</ecNumber>
    </recommendedName>
</protein>
<dbReference type="InterPro" id="IPR002828">
    <property type="entry name" value="SurE-like_Pase/nucleotidase"/>
</dbReference>